<dbReference type="InterPro" id="IPR036162">
    <property type="entry name" value="Resolvase-like_N_sf"/>
</dbReference>
<gene>
    <name evidence="6" type="ORF">N1032_24510</name>
</gene>
<dbReference type="InterPro" id="IPR006118">
    <property type="entry name" value="Recombinase_CS"/>
</dbReference>
<proteinExistence type="inferred from homology"/>
<dbReference type="EMBL" id="JANLCJ010000261">
    <property type="protein sequence ID" value="MCS5736897.1"/>
    <property type="molecule type" value="Genomic_DNA"/>
</dbReference>
<organism evidence="6 7">
    <name type="scientific">Herbiconiux daphne</name>
    <dbReference type="NCBI Taxonomy" id="2970914"/>
    <lineage>
        <taxon>Bacteria</taxon>
        <taxon>Bacillati</taxon>
        <taxon>Actinomycetota</taxon>
        <taxon>Actinomycetes</taxon>
        <taxon>Micrococcales</taxon>
        <taxon>Microbacteriaceae</taxon>
        <taxon>Herbiconiux</taxon>
    </lineage>
</organism>
<keyword evidence="7" id="KW-1185">Reference proteome</keyword>
<dbReference type="SMART" id="SM00857">
    <property type="entry name" value="Resolvase"/>
    <property type="match status" value="1"/>
</dbReference>
<feature type="non-terminal residue" evidence="6">
    <location>
        <position position="1"/>
    </location>
</feature>
<dbReference type="Proteomes" id="UP001165586">
    <property type="component" value="Unassembled WGS sequence"/>
</dbReference>
<evidence type="ECO:0000259" key="5">
    <source>
        <dbReference type="PROSITE" id="PS51736"/>
    </source>
</evidence>
<dbReference type="SUPFAM" id="SSF53041">
    <property type="entry name" value="Resolvase-like"/>
    <property type="match status" value="1"/>
</dbReference>
<dbReference type="PANTHER" id="PTHR30461:SF2">
    <property type="entry name" value="SERINE RECOMBINASE PINE-RELATED"/>
    <property type="match status" value="1"/>
</dbReference>
<evidence type="ECO:0000256" key="2">
    <source>
        <dbReference type="ARBA" id="ARBA00022908"/>
    </source>
</evidence>
<keyword evidence="3" id="KW-0238">DNA-binding</keyword>
<keyword evidence="2" id="KW-0229">DNA integration</keyword>
<evidence type="ECO:0000313" key="7">
    <source>
        <dbReference type="Proteomes" id="UP001165586"/>
    </source>
</evidence>
<keyword evidence="4" id="KW-0233">DNA recombination</keyword>
<dbReference type="RefSeq" id="WP_259543120.1">
    <property type="nucleotide sequence ID" value="NZ_JANLCJ010000261.1"/>
</dbReference>
<protein>
    <submittedName>
        <fullName evidence="6">Recombinase family protein</fullName>
    </submittedName>
</protein>
<dbReference type="PROSITE" id="PS51736">
    <property type="entry name" value="RECOMBINASES_3"/>
    <property type="match status" value="1"/>
</dbReference>
<evidence type="ECO:0000256" key="4">
    <source>
        <dbReference type="ARBA" id="ARBA00023172"/>
    </source>
</evidence>
<reference evidence="6" key="1">
    <citation type="submission" date="2022-08" db="EMBL/GenBank/DDBJ databases">
        <authorList>
            <person name="Deng Y."/>
            <person name="Han X.-F."/>
            <person name="Zhang Y.-Q."/>
        </authorList>
    </citation>
    <scope>NUCLEOTIDE SEQUENCE</scope>
    <source>
        <strain evidence="6">CPCC 203386</strain>
    </source>
</reference>
<evidence type="ECO:0000256" key="1">
    <source>
        <dbReference type="ARBA" id="ARBA00009913"/>
    </source>
</evidence>
<dbReference type="PANTHER" id="PTHR30461">
    <property type="entry name" value="DNA-INVERTASE FROM LAMBDOID PROPHAGE"/>
    <property type="match status" value="1"/>
</dbReference>
<accession>A0ABT2HAD8</accession>
<evidence type="ECO:0000313" key="6">
    <source>
        <dbReference type="EMBL" id="MCS5736897.1"/>
    </source>
</evidence>
<sequence length="204" mass="22028">LLFDGTSARMQTQPFRTTGKHMANIGYTRVSTDDQTTENQRQQIDALYKIDVWFEDPATSGTTEALKREGLAALAAYVRAGDTVIITALDRVGRDVVDVRRTIDALQAKGAAVVSMREGFDLSTPTGRAMQTIISALAELELANMAERRRAGIKRAQAAGIHCGRPSKGDAATVGPLFAAGKTWQEIASITGLSKSTIYRLKKA</sequence>
<comment type="caution">
    <text evidence="6">The sequence shown here is derived from an EMBL/GenBank/DDBJ whole genome shotgun (WGS) entry which is preliminary data.</text>
</comment>
<dbReference type="InterPro" id="IPR006120">
    <property type="entry name" value="Resolvase_HTH_dom"/>
</dbReference>
<comment type="similarity">
    <text evidence="1">Belongs to the site-specific recombinase resolvase family.</text>
</comment>
<dbReference type="CDD" id="cd03768">
    <property type="entry name" value="SR_ResInv"/>
    <property type="match status" value="1"/>
</dbReference>
<dbReference type="InterPro" id="IPR050639">
    <property type="entry name" value="SSR_resolvase"/>
</dbReference>
<dbReference type="InterPro" id="IPR006119">
    <property type="entry name" value="Resolv_N"/>
</dbReference>
<name>A0ABT2HAD8_9MICO</name>
<dbReference type="Pfam" id="PF00239">
    <property type="entry name" value="Resolvase"/>
    <property type="match status" value="1"/>
</dbReference>
<dbReference type="Pfam" id="PF02796">
    <property type="entry name" value="HTH_7"/>
    <property type="match status" value="1"/>
</dbReference>
<feature type="domain" description="Resolvase/invertase-type recombinase catalytic" evidence="5">
    <location>
        <begin position="23"/>
        <end position="160"/>
    </location>
</feature>
<dbReference type="PROSITE" id="PS00398">
    <property type="entry name" value="RECOMBINASES_2"/>
    <property type="match status" value="1"/>
</dbReference>
<evidence type="ECO:0000256" key="3">
    <source>
        <dbReference type="ARBA" id="ARBA00023125"/>
    </source>
</evidence>
<dbReference type="Gene3D" id="3.40.50.1390">
    <property type="entry name" value="Resolvase, N-terminal catalytic domain"/>
    <property type="match status" value="1"/>
</dbReference>